<dbReference type="InterPro" id="IPR054254">
    <property type="entry name" value="DUF6985"/>
</dbReference>
<proteinExistence type="predicted"/>
<protein>
    <recommendedName>
        <fullName evidence="1">DUF6985 domain-containing protein</fullName>
    </recommendedName>
</protein>
<evidence type="ECO:0000313" key="3">
    <source>
        <dbReference type="Proteomes" id="UP001430919"/>
    </source>
</evidence>
<keyword evidence="3" id="KW-1185">Reference proteome</keyword>
<evidence type="ECO:0000259" key="1">
    <source>
        <dbReference type="Pfam" id="PF22481"/>
    </source>
</evidence>
<comment type="caution">
    <text evidence="2">The sequence shown here is derived from an EMBL/GenBank/DDBJ whole genome shotgun (WGS) entry which is preliminary data.</text>
</comment>
<dbReference type="Pfam" id="PF22481">
    <property type="entry name" value="DUF6985"/>
    <property type="match status" value="1"/>
</dbReference>
<dbReference type="Proteomes" id="UP001430919">
    <property type="component" value="Unassembled WGS sequence"/>
</dbReference>
<dbReference type="EMBL" id="JAJJMO010000001">
    <property type="protein sequence ID" value="MCC9071000.1"/>
    <property type="molecule type" value="Genomic_DNA"/>
</dbReference>
<reference evidence="2" key="1">
    <citation type="submission" date="2021-11" db="EMBL/GenBank/DDBJ databases">
        <title>Description of novel Flavobacterium species.</title>
        <authorList>
            <person name="Saticioglu I.B."/>
            <person name="Ay H."/>
            <person name="Altun S."/>
            <person name="Duman M."/>
        </authorList>
    </citation>
    <scope>NUCLEOTIDE SEQUENCE</scope>
    <source>
        <strain evidence="2">F-65</strain>
    </source>
</reference>
<accession>A0ABS8MQG3</accession>
<sequence>MATAQEIIPQIDIFLDKFSLKKNKLTSQDLINYIEEKWHEADDEKYKIHQASIFIGRMINEYIKLKDYNNMKRWLDMMALHSLSQKHPDYINNYYNGECCLECGNEEKALEYLHLSYKENPEYIFSRAPFCYDFFNKHLENPKELPENELNDDEEMYSNVIDLKDWQLFFNENEESIYYTILDEDFESLKETTTEHDNGIQYLQNNQTKILESILSELLNKYPKLQEIYDYSDEDKQDFMPDISQIKDFADLLSPSTIYITSEFKDNIPHIGYLFYCSWDSEHGLGVMTHKNQIIKIGGAETAFYI</sequence>
<evidence type="ECO:0000313" key="2">
    <source>
        <dbReference type="EMBL" id="MCC9071000.1"/>
    </source>
</evidence>
<dbReference type="RefSeq" id="WP_229987631.1">
    <property type="nucleotide sequence ID" value="NZ_JAJJMO010000001.1"/>
</dbReference>
<gene>
    <name evidence="2" type="ORF">LNQ49_05250</name>
</gene>
<name>A0ABS8MQG3_9FLAO</name>
<organism evidence="2 3">
    <name type="scientific">Flavobacterium pisciphilum</name>
    <dbReference type="NCBI Taxonomy" id="2893755"/>
    <lineage>
        <taxon>Bacteria</taxon>
        <taxon>Pseudomonadati</taxon>
        <taxon>Bacteroidota</taxon>
        <taxon>Flavobacteriia</taxon>
        <taxon>Flavobacteriales</taxon>
        <taxon>Flavobacteriaceae</taxon>
        <taxon>Flavobacterium</taxon>
    </lineage>
</organism>
<feature type="domain" description="DUF6985" evidence="1">
    <location>
        <begin position="169"/>
        <end position="303"/>
    </location>
</feature>